<organism evidence="4 5">
    <name type="scientific">Tribolium castaneum</name>
    <name type="common">Red flour beetle</name>
    <dbReference type="NCBI Taxonomy" id="7070"/>
    <lineage>
        <taxon>Eukaryota</taxon>
        <taxon>Metazoa</taxon>
        <taxon>Ecdysozoa</taxon>
        <taxon>Arthropoda</taxon>
        <taxon>Hexapoda</taxon>
        <taxon>Insecta</taxon>
        <taxon>Pterygota</taxon>
        <taxon>Neoptera</taxon>
        <taxon>Endopterygota</taxon>
        <taxon>Coleoptera</taxon>
        <taxon>Polyphaga</taxon>
        <taxon>Cucujiformia</taxon>
        <taxon>Tenebrionidae</taxon>
        <taxon>Tenebrionidae incertae sedis</taxon>
        <taxon>Tribolium</taxon>
    </lineage>
</organism>
<dbReference type="PANTHER" id="PTHR21011:SF1">
    <property type="entry name" value="SMALL RIBOSOMAL SUBUNIT PROTEIN BS6M"/>
    <property type="match status" value="1"/>
</dbReference>
<keyword evidence="4" id="KW-0687">Ribonucleoprotein</keyword>
<dbReference type="OMA" id="ATHFTIT"/>
<dbReference type="STRING" id="7070.D7EHR0"/>
<dbReference type="InParanoid" id="D7EHR0"/>
<dbReference type="OrthoDB" id="268530at2759"/>
<proteinExistence type="inferred from homology"/>
<dbReference type="Proteomes" id="UP000007266">
    <property type="component" value="Unassembled WGS sequence"/>
</dbReference>
<dbReference type="FunCoup" id="D7EHR0">
    <property type="interactions" value="460"/>
</dbReference>
<comment type="similarity">
    <text evidence="1">Belongs to the bacterial ribosomal protein bS6 family.</text>
</comment>
<dbReference type="InterPro" id="IPR035980">
    <property type="entry name" value="Ribosomal_bS6_sf"/>
</dbReference>
<evidence type="ECO:0000256" key="1">
    <source>
        <dbReference type="ARBA" id="ARBA00009512"/>
    </source>
</evidence>
<dbReference type="KEGG" id="tca:658968"/>
<evidence type="ECO:0000313" key="4">
    <source>
        <dbReference type="EMBL" id="EFA12135.2"/>
    </source>
</evidence>
<sequence>MITYELCLLYRIMPKAELASVVKRTANAIFEKGGIIRKLEHLGTRDMPHKTSIHGLVHHKASYFLIEFNAPPTCIDTLSDEYMRDVDIIRKRIYKKQEVKPFECTLHEDMLPPPYRKSVQELIAQAKKSEKPKFKYNTGLDYYPFQK</sequence>
<dbReference type="SUPFAM" id="SSF54995">
    <property type="entry name" value="Ribosomal protein S6"/>
    <property type="match status" value="1"/>
</dbReference>
<dbReference type="eggNOG" id="KOG4708">
    <property type="taxonomic scope" value="Eukaryota"/>
</dbReference>
<dbReference type="FunFam" id="3.30.70.60:FF:000014">
    <property type="entry name" value="28S ribosomal protein S6, mitochondrial"/>
    <property type="match status" value="1"/>
</dbReference>
<dbReference type="HOGENOM" id="CLU_126331_4_1_1"/>
<accession>D7EHR0</accession>
<dbReference type="PANTHER" id="PTHR21011">
    <property type="entry name" value="MITOCHONDRIAL 28S RIBOSOMAL PROTEIN S6"/>
    <property type="match status" value="1"/>
</dbReference>
<gene>
    <name evidence="4" type="primary">AUGUSTUS-3.0.2_02281</name>
    <name evidence="4" type="ORF">TcasGA2_TC002281</name>
</gene>
<name>D7EHR0_TRICA</name>
<dbReference type="AlphaFoldDB" id="D7EHR0"/>
<dbReference type="EMBL" id="KQ973114">
    <property type="protein sequence ID" value="EFA12135.2"/>
    <property type="molecule type" value="Genomic_DNA"/>
</dbReference>
<keyword evidence="5" id="KW-1185">Reference proteome</keyword>
<dbReference type="Gene3D" id="3.30.70.60">
    <property type="match status" value="1"/>
</dbReference>
<dbReference type="InterPro" id="IPR014717">
    <property type="entry name" value="Transl_elong_EF1B/ribsomal_bS6"/>
</dbReference>
<evidence type="ECO:0000313" key="5">
    <source>
        <dbReference type="Proteomes" id="UP000007266"/>
    </source>
</evidence>
<dbReference type="Pfam" id="PF01250">
    <property type="entry name" value="Ribosomal_S6"/>
    <property type="match status" value="1"/>
</dbReference>
<reference evidence="4 5" key="2">
    <citation type="journal article" date="2010" name="Nucleic Acids Res.">
        <title>BeetleBase in 2010: revisions to provide comprehensive genomic information for Tribolium castaneum.</title>
        <authorList>
            <person name="Kim H.S."/>
            <person name="Murphy T."/>
            <person name="Xia J."/>
            <person name="Caragea D."/>
            <person name="Park Y."/>
            <person name="Beeman R.W."/>
            <person name="Lorenzen M.D."/>
            <person name="Butcher S."/>
            <person name="Manak J.R."/>
            <person name="Brown S.J."/>
        </authorList>
    </citation>
    <scope>NUCLEOTIDE SEQUENCE [LARGE SCALE GENOMIC DNA]</scope>
    <source>
        <strain evidence="4 5">Georgia GA2</strain>
    </source>
</reference>
<dbReference type="GO" id="GO:0006412">
    <property type="term" value="P:translation"/>
    <property type="evidence" value="ECO:0007669"/>
    <property type="project" value="InterPro"/>
</dbReference>
<evidence type="ECO:0000256" key="2">
    <source>
        <dbReference type="ARBA" id="ARBA00035170"/>
    </source>
</evidence>
<dbReference type="GO" id="GO:0070181">
    <property type="term" value="F:small ribosomal subunit rRNA binding"/>
    <property type="evidence" value="ECO:0000318"/>
    <property type="project" value="GO_Central"/>
</dbReference>
<keyword evidence="4" id="KW-0689">Ribosomal protein</keyword>
<protein>
    <recommendedName>
        <fullName evidence="2">Small ribosomal subunit protein bS6m</fullName>
    </recommendedName>
    <alternativeName>
        <fullName evidence="3">28S ribosomal protein S6, mitochondrial</fullName>
    </alternativeName>
</protein>
<dbReference type="GO" id="GO:0003735">
    <property type="term" value="F:structural constituent of ribosome"/>
    <property type="evidence" value="ECO:0000318"/>
    <property type="project" value="GO_Central"/>
</dbReference>
<evidence type="ECO:0000256" key="3">
    <source>
        <dbReference type="ARBA" id="ARBA00035365"/>
    </source>
</evidence>
<dbReference type="GO" id="GO:0005763">
    <property type="term" value="C:mitochondrial small ribosomal subunit"/>
    <property type="evidence" value="ECO:0000318"/>
    <property type="project" value="GO_Central"/>
</dbReference>
<dbReference type="InterPro" id="IPR000529">
    <property type="entry name" value="Ribosomal_bS6"/>
</dbReference>
<reference evidence="4 5" key="1">
    <citation type="journal article" date="2008" name="Nature">
        <title>The genome of the model beetle and pest Tribolium castaneum.</title>
        <authorList>
            <consortium name="Tribolium Genome Sequencing Consortium"/>
            <person name="Richards S."/>
            <person name="Gibbs R.A."/>
            <person name="Weinstock G.M."/>
            <person name="Brown S.J."/>
            <person name="Denell R."/>
            <person name="Beeman R.W."/>
            <person name="Gibbs R."/>
            <person name="Beeman R.W."/>
            <person name="Brown S.J."/>
            <person name="Bucher G."/>
            <person name="Friedrich M."/>
            <person name="Grimmelikhuijzen C.J."/>
            <person name="Klingler M."/>
            <person name="Lorenzen M."/>
            <person name="Richards S."/>
            <person name="Roth S."/>
            <person name="Schroder R."/>
            <person name="Tautz D."/>
            <person name="Zdobnov E.M."/>
            <person name="Muzny D."/>
            <person name="Gibbs R.A."/>
            <person name="Weinstock G.M."/>
            <person name="Attaway T."/>
            <person name="Bell S."/>
            <person name="Buhay C.J."/>
            <person name="Chandrabose M.N."/>
            <person name="Chavez D."/>
            <person name="Clerk-Blankenburg K.P."/>
            <person name="Cree A."/>
            <person name="Dao M."/>
            <person name="Davis C."/>
            <person name="Chacko J."/>
            <person name="Dinh H."/>
            <person name="Dugan-Rocha S."/>
            <person name="Fowler G."/>
            <person name="Garner T.T."/>
            <person name="Garnes J."/>
            <person name="Gnirke A."/>
            <person name="Hawes A."/>
            <person name="Hernandez J."/>
            <person name="Hines S."/>
            <person name="Holder M."/>
            <person name="Hume J."/>
            <person name="Jhangiani S.N."/>
            <person name="Joshi V."/>
            <person name="Khan Z.M."/>
            <person name="Jackson L."/>
            <person name="Kovar C."/>
            <person name="Kowis A."/>
            <person name="Lee S."/>
            <person name="Lewis L.R."/>
            <person name="Margolis J."/>
            <person name="Morgan M."/>
            <person name="Nazareth L.V."/>
            <person name="Nguyen N."/>
            <person name="Okwuonu G."/>
            <person name="Parker D."/>
            <person name="Richards S."/>
            <person name="Ruiz S.J."/>
            <person name="Santibanez J."/>
            <person name="Savard J."/>
            <person name="Scherer S.E."/>
            <person name="Schneider B."/>
            <person name="Sodergren E."/>
            <person name="Tautz D."/>
            <person name="Vattahil S."/>
            <person name="Villasana D."/>
            <person name="White C.S."/>
            <person name="Wright R."/>
            <person name="Park Y."/>
            <person name="Beeman R.W."/>
            <person name="Lord J."/>
            <person name="Oppert B."/>
            <person name="Lorenzen M."/>
            <person name="Brown S."/>
            <person name="Wang L."/>
            <person name="Savard J."/>
            <person name="Tautz D."/>
            <person name="Richards S."/>
            <person name="Weinstock G."/>
            <person name="Gibbs R.A."/>
            <person name="Liu Y."/>
            <person name="Worley K."/>
            <person name="Weinstock G."/>
            <person name="Elsik C.G."/>
            <person name="Reese J.T."/>
            <person name="Elhaik E."/>
            <person name="Landan G."/>
            <person name="Graur D."/>
            <person name="Arensburger P."/>
            <person name="Atkinson P."/>
            <person name="Beeman R.W."/>
            <person name="Beidler J."/>
            <person name="Brown S.J."/>
            <person name="Demuth J.P."/>
            <person name="Drury D.W."/>
            <person name="Du Y.Z."/>
            <person name="Fujiwara H."/>
            <person name="Lorenzen M."/>
            <person name="Maselli V."/>
            <person name="Osanai M."/>
            <person name="Park Y."/>
            <person name="Robertson H.M."/>
            <person name="Tu Z."/>
            <person name="Wang J.J."/>
            <person name="Wang S."/>
            <person name="Richards S."/>
            <person name="Song H."/>
            <person name="Zhang L."/>
            <person name="Sodergren E."/>
            <person name="Werner D."/>
            <person name="Stanke M."/>
            <person name="Morgenstern B."/>
            <person name="Solovyev V."/>
            <person name="Kosarev P."/>
            <person name="Brown G."/>
            <person name="Chen H.C."/>
            <person name="Ermolaeva O."/>
            <person name="Hlavina W."/>
            <person name="Kapustin Y."/>
            <person name="Kiryutin B."/>
            <person name="Kitts P."/>
            <person name="Maglott D."/>
            <person name="Pruitt K."/>
            <person name="Sapojnikov V."/>
            <person name="Souvorov A."/>
            <person name="Mackey A.J."/>
            <person name="Waterhouse R.M."/>
            <person name="Wyder S."/>
            <person name="Zdobnov E.M."/>
            <person name="Zdobnov E.M."/>
            <person name="Wyder S."/>
            <person name="Kriventseva E.V."/>
            <person name="Kadowaki T."/>
            <person name="Bork P."/>
            <person name="Aranda M."/>
            <person name="Bao R."/>
            <person name="Beermann A."/>
            <person name="Berns N."/>
            <person name="Bolognesi R."/>
            <person name="Bonneton F."/>
            <person name="Bopp D."/>
            <person name="Brown S.J."/>
            <person name="Bucher G."/>
            <person name="Butts T."/>
            <person name="Chaumot A."/>
            <person name="Denell R.E."/>
            <person name="Ferrier D.E."/>
            <person name="Friedrich M."/>
            <person name="Gordon C.M."/>
            <person name="Jindra M."/>
            <person name="Klingler M."/>
            <person name="Lan Q."/>
            <person name="Lattorff H.M."/>
            <person name="Laudet V."/>
            <person name="von Levetsow C."/>
            <person name="Liu Z."/>
            <person name="Lutz R."/>
            <person name="Lynch J.A."/>
            <person name="da Fonseca R.N."/>
            <person name="Posnien N."/>
            <person name="Reuter R."/>
            <person name="Roth S."/>
            <person name="Savard J."/>
            <person name="Schinko J.B."/>
            <person name="Schmitt C."/>
            <person name="Schoppmeier M."/>
            <person name="Schroder R."/>
            <person name="Shippy T.D."/>
            <person name="Simonnet F."/>
            <person name="Marques-Souza H."/>
            <person name="Tautz D."/>
            <person name="Tomoyasu Y."/>
            <person name="Trauner J."/>
            <person name="Van der Zee M."/>
            <person name="Vervoort M."/>
            <person name="Wittkopp N."/>
            <person name="Wimmer E.A."/>
            <person name="Yang X."/>
            <person name="Jones A.K."/>
            <person name="Sattelle D.B."/>
            <person name="Ebert P.R."/>
            <person name="Nelson D."/>
            <person name="Scott J.G."/>
            <person name="Beeman R.W."/>
            <person name="Muthukrishnan S."/>
            <person name="Kramer K.J."/>
            <person name="Arakane Y."/>
            <person name="Beeman R.W."/>
            <person name="Zhu Q."/>
            <person name="Hogenkamp D."/>
            <person name="Dixit R."/>
            <person name="Oppert B."/>
            <person name="Jiang H."/>
            <person name="Zou Z."/>
            <person name="Marshall J."/>
            <person name="Elpidina E."/>
            <person name="Vinokurov K."/>
            <person name="Oppert C."/>
            <person name="Zou Z."/>
            <person name="Evans J."/>
            <person name="Lu Z."/>
            <person name="Zhao P."/>
            <person name="Sumathipala N."/>
            <person name="Altincicek B."/>
            <person name="Vilcinskas A."/>
            <person name="Williams M."/>
            <person name="Hultmark D."/>
            <person name="Hetru C."/>
            <person name="Jiang H."/>
            <person name="Grimmelikhuijzen C.J."/>
            <person name="Hauser F."/>
            <person name="Cazzamali G."/>
            <person name="Williamson M."/>
            <person name="Park Y."/>
            <person name="Li B."/>
            <person name="Tanaka Y."/>
            <person name="Predel R."/>
            <person name="Neupert S."/>
            <person name="Schachtner J."/>
            <person name="Verleyen P."/>
            <person name="Raible F."/>
            <person name="Bork P."/>
            <person name="Friedrich M."/>
            <person name="Walden K.K."/>
            <person name="Robertson H.M."/>
            <person name="Angeli S."/>
            <person name="Foret S."/>
            <person name="Bucher G."/>
            <person name="Schuetz S."/>
            <person name="Maleszka R."/>
            <person name="Wimmer E.A."/>
            <person name="Beeman R.W."/>
            <person name="Lorenzen M."/>
            <person name="Tomoyasu Y."/>
            <person name="Miller S.C."/>
            <person name="Grossmann D."/>
            <person name="Bucher G."/>
        </authorList>
    </citation>
    <scope>NUCLEOTIDE SEQUENCE [LARGE SCALE GENOMIC DNA]</scope>
    <source>
        <strain evidence="4 5">Georgia GA2</strain>
    </source>
</reference>
<dbReference type="CDD" id="cd15465">
    <property type="entry name" value="bS6_mito"/>
    <property type="match status" value="1"/>
</dbReference>